<accession>A0A8T1WVR5</accession>
<evidence type="ECO:0000256" key="5">
    <source>
        <dbReference type="RuleBase" id="RU367124"/>
    </source>
</evidence>
<dbReference type="EMBL" id="JAGDFL010000181">
    <property type="protein sequence ID" value="KAG7395919.1"/>
    <property type="molecule type" value="Genomic_DNA"/>
</dbReference>
<comment type="caution">
    <text evidence="7">The sequence shown here is derived from an EMBL/GenBank/DDBJ whole genome shotgun (WGS) entry which is preliminary data.</text>
</comment>
<comment type="similarity">
    <text evidence="2 5">Belongs to the RxLR effector family.</text>
</comment>
<comment type="domain">
    <text evidence="5">The RxLR-dEER motif acts to carry the protein into the host cell cytoplasm through binding to cell surface phosphatidylinositol-3-phosphate.</text>
</comment>
<reference evidence="7" key="1">
    <citation type="submission" date="2021-02" db="EMBL/GenBank/DDBJ databases">
        <authorList>
            <person name="Palmer J.M."/>
        </authorList>
    </citation>
    <scope>NUCLEOTIDE SEQUENCE</scope>
    <source>
        <strain evidence="7">SCRP23</strain>
    </source>
</reference>
<feature type="compositionally biased region" description="Acidic residues" evidence="6">
    <location>
        <begin position="46"/>
        <end position="56"/>
    </location>
</feature>
<comment type="function">
    <text evidence="5">Effector that suppresses plant defense responses during pathogen infection.</text>
</comment>
<comment type="subcellular location">
    <subcellularLocation>
        <location evidence="1 5">Secreted</location>
    </subcellularLocation>
</comment>
<dbReference type="InterPro" id="IPR031825">
    <property type="entry name" value="RXLR"/>
</dbReference>
<gene>
    <name evidence="7" type="ORF">PHYBOEH_003044</name>
</gene>
<evidence type="ECO:0000256" key="3">
    <source>
        <dbReference type="ARBA" id="ARBA00022525"/>
    </source>
</evidence>
<evidence type="ECO:0000256" key="4">
    <source>
        <dbReference type="ARBA" id="ARBA00022729"/>
    </source>
</evidence>
<keyword evidence="8" id="KW-1185">Reference proteome</keyword>
<protein>
    <recommendedName>
        <fullName evidence="5">RxLR effector protein</fullName>
    </recommendedName>
</protein>
<organism evidence="7 8">
    <name type="scientific">Phytophthora boehmeriae</name>
    <dbReference type="NCBI Taxonomy" id="109152"/>
    <lineage>
        <taxon>Eukaryota</taxon>
        <taxon>Sar</taxon>
        <taxon>Stramenopiles</taxon>
        <taxon>Oomycota</taxon>
        <taxon>Peronosporomycetes</taxon>
        <taxon>Peronosporales</taxon>
        <taxon>Peronosporaceae</taxon>
        <taxon>Phytophthora</taxon>
    </lineage>
</organism>
<feature type="compositionally biased region" description="Basic and acidic residues" evidence="6">
    <location>
        <begin position="28"/>
        <end position="45"/>
    </location>
</feature>
<dbReference type="AlphaFoldDB" id="A0A8T1WVR5"/>
<evidence type="ECO:0000313" key="7">
    <source>
        <dbReference type="EMBL" id="KAG7395919.1"/>
    </source>
</evidence>
<evidence type="ECO:0000256" key="6">
    <source>
        <dbReference type="SAM" id="MobiDB-lite"/>
    </source>
</evidence>
<evidence type="ECO:0000256" key="1">
    <source>
        <dbReference type="ARBA" id="ARBA00004613"/>
    </source>
</evidence>
<sequence length="159" mass="17761">MDAVSAIQDVDHHPLSEISAPTVVRSTDVGREEGNGNRFLRIRETEGDDEEDDSDAEERAGLPKIQYLDDAKLDRVLKKSQTAGLEKLDKMLSKHHARMISSLQALKDKGWNIKSLGKEIGIGNKLKTMTPAQLRNDADYILWVQFAAFLKNRPLPAPV</sequence>
<dbReference type="Proteomes" id="UP000693981">
    <property type="component" value="Unassembled WGS sequence"/>
</dbReference>
<feature type="region of interest" description="Disordered" evidence="6">
    <location>
        <begin position="1"/>
        <end position="61"/>
    </location>
</feature>
<keyword evidence="3 5" id="KW-0964">Secreted</keyword>
<proteinExistence type="inferred from homology"/>
<evidence type="ECO:0000256" key="2">
    <source>
        <dbReference type="ARBA" id="ARBA00010400"/>
    </source>
</evidence>
<dbReference type="Pfam" id="PF16810">
    <property type="entry name" value="RXLR"/>
    <property type="match status" value="1"/>
</dbReference>
<name>A0A8T1WVR5_9STRA</name>
<evidence type="ECO:0000313" key="8">
    <source>
        <dbReference type="Proteomes" id="UP000693981"/>
    </source>
</evidence>
<keyword evidence="4" id="KW-0732">Signal</keyword>